<comment type="caution">
    <text evidence="2">The sequence shown here is derived from an EMBL/GenBank/DDBJ whole genome shotgun (WGS) entry which is preliminary data.</text>
</comment>
<evidence type="ECO:0000256" key="1">
    <source>
        <dbReference type="SAM" id="Phobius"/>
    </source>
</evidence>
<name>A0A916SIB9_9HYPH</name>
<keyword evidence="1" id="KW-1133">Transmembrane helix</keyword>
<sequence length="84" mass="9492">MGAVELHLTSLLPRVTALEQWQRQSEIADARTDEKWKNVDKRFDDLDKKIEKVSGILSKIMWLIISGLITAFVVFLIGGGLKPL</sequence>
<keyword evidence="3" id="KW-1185">Reference proteome</keyword>
<dbReference type="EMBL" id="BMHH01000013">
    <property type="protein sequence ID" value="GGB00823.1"/>
    <property type="molecule type" value="Genomic_DNA"/>
</dbReference>
<reference evidence="2" key="1">
    <citation type="journal article" date="2014" name="Int. J. Syst. Evol. Microbiol.">
        <title>Complete genome sequence of Corynebacterium casei LMG S-19264T (=DSM 44701T), isolated from a smear-ripened cheese.</title>
        <authorList>
            <consortium name="US DOE Joint Genome Institute (JGI-PGF)"/>
            <person name="Walter F."/>
            <person name="Albersmeier A."/>
            <person name="Kalinowski J."/>
            <person name="Ruckert C."/>
        </authorList>
    </citation>
    <scope>NUCLEOTIDE SEQUENCE</scope>
    <source>
        <strain evidence="2">CGMCC 1.15082</strain>
    </source>
</reference>
<dbReference type="AlphaFoldDB" id="A0A916SIB9"/>
<protein>
    <recommendedName>
        <fullName evidence="4">Haemolysin XhlA</fullName>
    </recommendedName>
</protein>
<dbReference type="Proteomes" id="UP000646478">
    <property type="component" value="Unassembled WGS sequence"/>
</dbReference>
<feature type="transmembrane region" description="Helical" evidence="1">
    <location>
        <begin position="60"/>
        <end position="81"/>
    </location>
</feature>
<reference evidence="2" key="2">
    <citation type="submission" date="2020-09" db="EMBL/GenBank/DDBJ databases">
        <authorList>
            <person name="Sun Q."/>
            <person name="Zhou Y."/>
        </authorList>
    </citation>
    <scope>NUCLEOTIDE SEQUENCE</scope>
    <source>
        <strain evidence="2">CGMCC 1.15082</strain>
    </source>
</reference>
<accession>A0A916SIB9</accession>
<organism evidence="2 3">
    <name type="scientific">Brucella endophytica</name>
    <dbReference type="NCBI Taxonomy" id="1963359"/>
    <lineage>
        <taxon>Bacteria</taxon>
        <taxon>Pseudomonadati</taxon>
        <taxon>Pseudomonadota</taxon>
        <taxon>Alphaproteobacteria</taxon>
        <taxon>Hyphomicrobiales</taxon>
        <taxon>Brucellaceae</taxon>
        <taxon>Brucella/Ochrobactrum group</taxon>
        <taxon>Brucella</taxon>
    </lineage>
</organism>
<gene>
    <name evidence="2" type="ORF">GCM10011491_31270</name>
</gene>
<evidence type="ECO:0000313" key="3">
    <source>
        <dbReference type="Proteomes" id="UP000646478"/>
    </source>
</evidence>
<proteinExistence type="predicted"/>
<evidence type="ECO:0008006" key="4">
    <source>
        <dbReference type="Google" id="ProtNLM"/>
    </source>
</evidence>
<keyword evidence="1" id="KW-0472">Membrane</keyword>
<keyword evidence="1" id="KW-0812">Transmembrane</keyword>
<evidence type="ECO:0000313" key="2">
    <source>
        <dbReference type="EMBL" id="GGB00823.1"/>
    </source>
</evidence>